<dbReference type="InterPro" id="IPR050194">
    <property type="entry name" value="Glycosyltransferase_grp1"/>
</dbReference>
<evidence type="ECO:0000313" key="3">
    <source>
        <dbReference type="EMBL" id="KPJ50940.1"/>
    </source>
</evidence>
<evidence type="ECO:0008006" key="5">
    <source>
        <dbReference type="Google" id="ProtNLM"/>
    </source>
</evidence>
<organism evidence="3 4">
    <name type="scientific">candidate division TA06 bacterium DG_26</name>
    <dbReference type="NCBI Taxonomy" id="1703771"/>
    <lineage>
        <taxon>Bacteria</taxon>
        <taxon>Bacteria division TA06</taxon>
    </lineage>
</organism>
<dbReference type="SUPFAM" id="SSF53756">
    <property type="entry name" value="UDP-Glycosyltransferase/glycogen phosphorylase"/>
    <property type="match status" value="1"/>
</dbReference>
<comment type="caution">
    <text evidence="3">The sequence shown here is derived from an EMBL/GenBank/DDBJ whole genome shotgun (WGS) entry which is preliminary data.</text>
</comment>
<dbReference type="Gene3D" id="3.40.50.2000">
    <property type="entry name" value="Glycogen Phosphorylase B"/>
    <property type="match status" value="2"/>
</dbReference>
<feature type="domain" description="Glycosyltransferase subfamily 4-like N-terminal" evidence="2">
    <location>
        <begin position="14"/>
        <end position="173"/>
    </location>
</feature>
<feature type="domain" description="Glycosyl transferase family 1" evidence="1">
    <location>
        <begin position="185"/>
        <end position="343"/>
    </location>
</feature>
<evidence type="ECO:0000259" key="1">
    <source>
        <dbReference type="Pfam" id="PF00534"/>
    </source>
</evidence>
<dbReference type="EMBL" id="LIZT01000009">
    <property type="protein sequence ID" value="KPJ50940.1"/>
    <property type="molecule type" value="Genomic_DNA"/>
</dbReference>
<gene>
    <name evidence="3" type="ORF">AMJ40_01300</name>
</gene>
<dbReference type="GO" id="GO:0016757">
    <property type="term" value="F:glycosyltransferase activity"/>
    <property type="evidence" value="ECO:0007669"/>
    <property type="project" value="InterPro"/>
</dbReference>
<dbReference type="AlphaFoldDB" id="A0A0S7WMW5"/>
<evidence type="ECO:0000259" key="2">
    <source>
        <dbReference type="Pfam" id="PF13439"/>
    </source>
</evidence>
<dbReference type="Proteomes" id="UP000051124">
    <property type="component" value="Unassembled WGS sequence"/>
</dbReference>
<sequence length="373" mass="41607">MKILIGSDIYYPHPGGVSEHIHHTYVELKKLGHEVRILTPNFGKRPENPDVVRAGRAIQFPIEKSFGIIVAGLGVSKKVSGFLKREKFDVIHLHGPYACLPSIVLKHSKSAIVATFHASSPYRKRYAILARVLRKSIERIDGFIAVSHSAAETMKKYVDAEFTIIPNGVDADRFSPTVGRLEKFTDRRPTILFIGRLEPRKGLKHLLLAFGLLSKRLPDARLVVVGTGVMEGYYRSLVKNKVKSNIHFEGFVSSEDIPRYYASCDVFCSPPIGRESFGIVLLEAMASGKPIVASNIDGYRGVITDGEDGLLVEPENPKALADGLTRVLTDRELSSRLAAQGRKKAVAYSWETITKRIESFYRETMERVYGHET</sequence>
<dbReference type="InterPro" id="IPR001296">
    <property type="entry name" value="Glyco_trans_1"/>
</dbReference>
<name>A0A0S7WMW5_UNCT6</name>
<dbReference type="CDD" id="cd03801">
    <property type="entry name" value="GT4_PimA-like"/>
    <property type="match status" value="1"/>
</dbReference>
<dbReference type="Pfam" id="PF13439">
    <property type="entry name" value="Glyco_transf_4"/>
    <property type="match status" value="1"/>
</dbReference>
<reference evidence="3 4" key="1">
    <citation type="journal article" date="2015" name="Microbiome">
        <title>Genomic resolution of linkages in carbon, nitrogen, and sulfur cycling among widespread estuary sediment bacteria.</title>
        <authorList>
            <person name="Baker B.J."/>
            <person name="Lazar C.S."/>
            <person name="Teske A.P."/>
            <person name="Dick G.J."/>
        </authorList>
    </citation>
    <scope>NUCLEOTIDE SEQUENCE [LARGE SCALE GENOMIC DNA]</scope>
    <source>
        <strain evidence="3">DG_26</strain>
    </source>
</reference>
<dbReference type="PANTHER" id="PTHR45947">
    <property type="entry name" value="SULFOQUINOVOSYL TRANSFERASE SQD2"/>
    <property type="match status" value="1"/>
</dbReference>
<dbReference type="PANTHER" id="PTHR45947:SF3">
    <property type="entry name" value="SULFOQUINOVOSYL TRANSFERASE SQD2"/>
    <property type="match status" value="1"/>
</dbReference>
<accession>A0A0S7WMW5</accession>
<evidence type="ECO:0000313" key="4">
    <source>
        <dbReference type="Proteomes" id="UP000051124"/>
    </source>
</evidence>
<protein>
    <recommendedName>
        <fullName evidence="5">Glycosyl transferase family 1</fullName>
    </recommendedName>
</protein>
<proteinExistence type="predicted"/>
<dbReference type="Pfam" id="PF00534">
    <property type="entry name" value="Glycos_transf_1"/>
    <property type="match status" value="1"/>
</dbReference>
<dbReference type="PATRIC" id="fig|1703771.3.peg.65"/>
<dbReference type="InterPro" id="IPR028098">
    <property type="entry name" value="Glyco_trans_4-like_N"/>
</dbReference>